<gene>
    <name evidence="2" type="ORF">GCM10023220_29180</name>
</gene>
<feature type="compositionally biased region" description="Low complexity" evidence="1">
    <location>
        <begin position="52"/>
        <end position="62"/>
    </location>
</feature>
<keyword evidence="3" id="KW-1185">Reference proteome</keyword>
<comment type="caution">
    <text evidence="2">The sequence shown here is derived from an EMBL/GenBank/DDBJ whole genome shotgun (WGS) entry which is preliminary data.</text>
</comment>
<accession>A0ABP9BRE4</accession>
<evidence type="ECO:0000256" key="1">
    <source>
        <dbReference type="SAM" id="MobiDB-lite"/>
    </source>
</evidence>
<reference evidence="3" key="1">
    <citation type="journal article" date="2019" name="Int. J. Syst. Evol. Microbiol.">
        <title>The Global Catalogue of Microorganisms (GCM) 10K type strain sequencing project: providing services to taxonomists for standard genome sequencing and annotation.</title>
        <authorList>
            <consortium name="The Broad Institute Genomics Platform"/>
            <consortium name="The Broad Institute Genome Sequencing Center for Infectious Disease"/>
            <person name="Wu L."/>
            <person name="Ma J."/>
        </authorList>
    </citation>
    <scope>NUCLEOTIDE SEQUENCE [LARGE SCALE GENOMIC DNA]</scope>
    <source>
        <strain evidence="3">JCM 18081</strain>
    </source>
</reference>
<organism evidence="2 3">
    <name type="scientific">Streptomyces ziwulingensis</name>
    <dbReference type="NCBI Taxonomy" id="1045501"/>
    <lineage>
        <taxon>Bacteria</taxon>
        <taxon>Bacillati</taxon>
        <taxon>Actinomycetota</taxon>
        <taxon>Actinomycetes</taxon>
        <taxon>Kitasatosporales</taxon>
        <taxon>Streptomycetaceae</taxon>
        <taxon>Streptomyces</taxon>
    </lineage>
</organism>
<proteinExistence type="predicted"/>
<feature type="compositionally biased region" description="Basic and acidic residues" evidence="1">
    <location>
        <begin position="26"/>
        <end position="45"/>
    </location>
</feature>
<evidence type="ECO:0000313" key="2">
    <source>
        <dbReference type="EMBL" id="GAA4799229.1"/>
    </source>
</evidence>
<dbReference type="EMBL" id="BAABIG010000024">
    <property type="protein sequence ID" value="GAA4799229.1"/>
    <property type="molecule type" value="Genomic_DNA"/>
</dbReference>
<dbReference type="RefSeq" id="WP_345619977.1">
    <property type="nucleotide sequence ID" value="NZ_BAABIG010000024.1"/>
</dbReference>
<sequence>MRWITPAARTVRLPTAAIRHLIGGTRADRPEVPRTRARPDTAVERHRPRAPPDAARPAFPTP</sequence>
<feature type="region of interest" description="Disordered" evidence="1">
    <location>
        <begin position="22"/>
        <end position="62"/>
    </location>
</feature>
<dbReference type="Proteomes" id="UP001501265">
    <property type="component" value="Unassembled WGS sequence"/>
</dbReference>
<protein>
    <submittedName>
        <fullName evidence="2">Uncharacterized protein</fullName>
    </submittedName>
</protein>
<evidence type="ECO:0000313" key="3">
    <source>
        <dbReference type="Proteomes" id="UP001501265"/>
    </source>
</evidence>
<name>A0ABP9BRE4_9ACTN</name>